<feature type="transmembrane region" description="Helical" evidence="1">
    <location>
        <begin position="210"/>
        <end position="232"/>
    </location>
</feature>
<dbReference type="EMBL" id="JACHMO010000001">
    <property type="protein sequence ID" value="MBB5807388.1"/>
    <property type="molecule type" value="Genomic_DNA"/>
</dbReference>
<feature type="transmembrane region" description="Helical" evidence="1">
    <location>
        <begin position="21"/>
        <end position="40"/>
    </location>
</feature>
<dbReference type="Pfam" id="PF09852">
    <property type="entry name" value="DUF2079"/>
    <property type="match status" value="1"/>
</dbReference>
<proteinExistence type="predicted"/>
<dbReference type="AlphaFoldDB" id="A0A7W9M4T9"/>
<dbReference type="RefSeq" id="WP_221483751.1">
    <property type="nucleotide sequence ID" value="NZ_JACHMO010000001.1"/>
</dbReference>
<feature type="transmembrane region" description="Helical" evidence="1">
    <location>
        <begin position="104"/>
        <end position="124"/>
    </location>
</feature>
<protein>
    <submittedName>
        <fullName evidence="2">Putative membrane protein</fullName>
    </submittedName>
</protein>
<gene>
    <name evidence="2" type="ORF">F4560_007156</name>
</gene>
<keyword evidence="1" id="KW-0812">Transmembrane</keyword>
<keyword evidence="3" id="KW-1185">Reference proteome</keyword>
<accession>A0A7W9M4T9</accession>
<evidence type="ECO:0000313" key="2">
    <source>
        <dbReference type="EMBL" id="MBB5807388.1"/>
    </source>
</evidence>
<keyword evidence="1" id="KW-1133">Transmembrane helix</keyword>
<comment type="caution">
    <text evidence="2">The sequence shown here is derived from an EMBL/GenBank/DDBJ whole genome shotgun (WGS) entry which is preliminary data.</text>
</comment>
<sequence length="434" mass="47392">MLDTRTLNTRTLDTRTRTTVRPAYAVALGLAVLYTSYALVRHHSFQTTGFDLGIFEQAVRSYNAGRWPTADLKGPDFPLLGDHFHPVLALLALPYAIAPRAETLLVAQALLLAASAIPVTRFAVDRLGRRGVVVGVAYGLSWGLHNTVAFDFHEVAFAVPLLAFSLEALAREQWRRSIAWALPLVLVKEDLGLTVAAIGLYLVWRGVRHGWAVAAFGVSAFAVVVFAVLPAVNPAGDYPYWGQLAETSGLGWLRLLTVFALLAPTGFLAARSPLLVVALPTLAWRFASGNPAHWGIEHHYSAVLMPVVFIAFVTANPRRVRVSAVVTAAFTLVLLLRPAHQPTWNEAQRARTTEILAMIPDNAHVAASNRLAPHLTGRCRVSLFPRVLDAEWLVVSQPTGWPVRADEEARLVKTASATHRVVAEADHVILLRRG</sequence>
<feature type="transmembrane region" description="Helical" evidence="1">
    <location>
        <begin position="253"/>
        <end position="278"/>
    </location>
</feature>
<feature type="transmembrane region" description="Helical" evidence="1">
    <location>
        <begin position="178"/>
        <end position="204"/>
    </location>
</feature>
<dbReference type="Proteomes" id="UP000552097">
    <property type="component" value="Unassembled WGS sequence"/>
</dbReference>
<feature type="transmembrane region" description="Helical" evidence="1">
    <location>
        <begin position="298"/>
        <end position="315"/>
    </location>
</feature>
<keyword evidence="1" id="KW-0472">Membrane</keyword>
<reference evidence="2 3" key="1">
    <citation type="submission" date="2020-08" db="EMBL/GenBank/DDBJ databases">
        <title>Sequencing the genomes of 1000 actinobacteria strains.</title>
        <authorList>
            <person name="Klenk H.-P."/>
        </authorList>
    </citation>
    <scope>NUCLEOTIDE SEQUENCE [LARGE SCALE GENOMIC DNA]</scope>
    <source>
        <strain evidence="2 3">DSM 45486</strain>
    </source>
</reference>
<organism evidence="2 3">
    <name type="scientific">Saccharothrix ecbatanensis</name>
    <dbReference type="NCBI Taxonomy" id="1105145"/>
    <lineage>
        <taxon>Bacteria</taxon>
        <taxon>Bacillati</taxon>
        <taxon>Actinomycetota</taxon>
        <taxon>Actinomycetes</taxon>
        <taxon>Pseudonocardiales</taxon>
        <taxon>Pseudonocardiaceae</taxon>
        <taxon>Saccharothrix</taxon>
    </lineage>
</organism>
<name>A0A7W9M4T9_9PSEU</name>
<evidence type="ECO:0000313" key="3">
    <source>
        <dbReference type="Proteomes" id="UP000552097"/>
    </source>
</evidence>
<evidence type="ECO:0000256" key="1">
    <source>
        <dbReference type="SAM" id="Phobius"/>
    </source>
</evidence>
<dbReference type="InterPro" id="IPR018650">
    <property type="entry name" value="STSV1_Orf64"/>
</dbReference>